<reference evidence="1" key="1">
    <citation type="submission" date="2018-07" db="EMBL/GenBank/DDBJ databases">
        <authorList>
            <consortium name="Genoscope - CEA"/>
            <person name="William W."/>
        </authorList>
    </citation>
    <scope>NUCLEOTIDE SEQUENCE</scope>
    <source>
        <strain evidence="1">IK1</strain>
    </source>
</reference>
<name>A0A653A899_UNCDX</name>
<proteinExistence type="predicted"/>
<sequence length="55" mass="6351">MDRAGERVGRKTVAHGEGARLRVEAAERFLTDVIVHLFLVRYFLQMPSLHPFPLF</sequence>
<accession>A0A653A899</accession>
<dbReference type="AlphaFoldDB" id="A0A653A899"/>
<protein>
    <submittedName>
        <fullName evidence="1">Uncharacterized protein</fullName>
    </submittedName>
</protein>
<organism evidence="1">
    <name type="scientific">Uncultured Desulfatiglans sp</name>
    <dbReference type="NCBI Taxonomy" id="1748965"/>
    <lineage>
        <taxon>Bacteria</taxon>
        <taxon>Pseudomonadati</taxon>
        <taxon>Thermodesulfobacteriota</taxon>
        <taxon>Desulfobacteria</taxon>
        <taxon>Desulfatiglandales</taxon>
        <taxon>Desulfatiglandaceae</taxon>
        <taxon>Desulfatiglans</taxon>
        <taxon>environmental samples</taxon>
    </lineage>
</organism>
<evidence type="ECO:0000313" key="1">
    <source>
        <dbReference type="EMBL" id="VBB44257.1"/>
    </source>
</evidence>
<gene>
    <name evidence="1" type="ORF">TRIP_B330405</name>
</gene>
<dbReference type="EMBL" id="UPXX01000027">
    <property type="protein sequence ID" value="VBB44257.1"/>
    <property type="molecule type" value="Genomic_DNA"/>
</dbReference>